<dbReference type="Pfam" id="PF03807">
    <property type="entry name" value="F420_oxidored"/>
    <property type="match status" value="1"/>
</dbReference>
<feature type="domain" description="Pyrroline-5-carboxylate reductase catalytic N-terminal" evidence="2">
    <location>
        <begin position="2"/>
        <end position="88"/>
    </location>
</feature>
<dbReference type="Gene3D" id="1.10.1040.20">
    <property type="entry name" value="ProC-like, C-terminal domain"/>
    <property type="match status" value="1"/>
</dbReference>
<gene>
    <name evidence="4" type="ORF">RFH47_02945</name>
</gene>
<reference evidence="4" key="1">
    <citation type="submission" date="2023-08" db="EMBL/GenBank/DDBJ databases">
        <title>Emergence of clinically-relevant ST2 carbapenem-resistant Acinetobacter baumannii strains in hospital sewages in Zhejiang, East of China.</title>
        <authorList>
            <person name="Kaichao C."/>
            <person name="Zhang R."/>
        </authorList>
    </citation>
    <scope>NUCLEOTIDE SEQUENCE</scope>
    <source>
        <strain evidence="4">M-RB-37</strain>
    </source>
</reference>
<evidence type="ECO:0000259" key="3">
    <source>
        <dbReference type="Pfam" id="PF10728"/>
    </source>
</evidence>
<dbReference type="InterPro" id="IPR018931">
    <property type="entry name" value="DUF2520"/>
</dbReference>
<dbReference type="SUPFAM" id="SSF51735">
    <property type="entry name" value="NAD(P)-binding Rossmann-fold domains"/>
    <property type="match status" value="1"/>
</dbReference>
<accession>A0AAW8J5M9</accession>
<evidence type="ECO:0000259" key="2">
    <source>
        <dbReference type="Pfam" id="PF03807"/>
    </source>
</evidence>
<sequence>MKISIIGAGRVASHLARGLCNQHQIVQIMSPTLENAERVAQIAEAKAISHLDDLDNTIDVLFIAVSDQAIQSVVQALPVHMQHVLVIHTSGSTSIDVFGSLLTRVGVFYPLQSFSLEREVDWSTTPLLLEAAHQNDLALLKILAAALSARVYCYDSKQRLSLHLAAVFACNFTNYCYDAAAQLLDSAQVDFQLLYPLMLETATKATQHSPQQMQTGPAVRQDDNILSLHQQLLDQAQRPDLAVIYQLMSQAIIRRHHGDD</sequence>
<name>A0AAW8J5M9_9GAMM</name>
<dbReference type="InterPro" id="IPR036291">
    <property type="entry name" value="NAD(P)-bd_dom_sf"/>
</dbReference>
<evidence type="ECO:0000313" key="5">
    <source>
        <dbReference type="Proteomes" id="UP001243844"/>
    </source>
</evidence>
<dbReference type="SUPFAM" id="SSF48179">
    <property type="entry name" value="6-phosphogluconate dehydrogenase C-terminal domain-like"/>
    <property type="match status" value="1"/>
</dbReference>
<comment type="caution">
    <text evidence="4">The sequence shown here is derived from an EMBL/GenBank/DDBJ whole genome shotgun (WGS) entry which is preliminary data.</text>
</comment>
<dbReference type="PANTHER" id="PTHR40459">
    <property type="entry name" value="CONSERVED HYPOTHETICAL ALANINE AND LEUCINE RICH PROTEIN"/>
    <property type="match status" value="1"/>
</dbReference>
<feature type="domain" description="DUF2520" evidence="3">
    <location>
        <begin position="126"/>
        <end position="252"/>
    </location>
</feature>
<dbReference type="EMBL" id="JAVIDL010000004">
    <property type="protein sequence ID" value="MDQ8934693.1"/>
    <property type="molecule type" value="Genomic_DNA"/>
</dbReference>
<dbReference type="Pfam" id="PF10728">
    <property type="entry name" value="DUF2520"/>
    <property type="match status" value="1"/>
</dbReference>
<dbReference type="Gene3D" id="3.40.50.720">
    <property type="entry name" value="NAD(P)-binding Rossmann-like Domain"/>
    <property type="match status" value="1"/>
</dbReference>
<protein>
    <submittedName>
        <fullName evidence="4">F420-dependent NADP oxidoreductase</fullName>
    </submittedName>
</protein>
<dbReference type="PANTHER" id="PTHR40459:SF1">
    <property type="entry name" value="CONSERVED HYPOTHETICAL ALANINE AND LEUCINE RICH PROTEIN"/>
    <property type="match status" value="1"/>
</dbReference>
<evidence type="ECO:0000256" key="1">
    <source>
        <dbReference type="ARBA" id="ARBA00023002"/>
    </source>
</evidence>
<evidence type="ECO:0000313" key="4">
    <source>
        <dbReference type="EMBL" id="MDQ8934693.1"/>
    </source>
</evidence>
<dbReference type="InterPro" id="IPR008927">
    <property type="entry name" value="6-PGluconate_DH-like_C_sf"/>
</dbReference>
<dbReference type="Proteomes" id="UP001243844">
    <property type="component" value="Unassembled WGS sequence"/>
</dbReference>
<proteinExistence type="predicted"/>
<dbReference type="InterPro" id="IPR028939">
    <property type="entry name" value="P5C_Rdtase_cat_N"/>
</dbReference>
<dbReference type="InterPro" id="IPR037108">
    <property type="entry name" value="TM1727-like_C_sf"/>
</dbReference>
<dbReference type="AlphaFoldDB" id="A0AAW8J5M9"/>
<dbReference type="RefSeq" id="WP_308980987.1">
    <property type="nucleotide sequence ID" value="NZ_JAVIDL010000004.1"/>
</dbReference>
<organism evidence="4 5">
    <name type="scientific">Acinetobacter rudis</name>
    <dbReference type="NCBI Taxonomy" id="632955"/>
    <lineage>
        <taxon>Bacteria</taxon>
        <taxon>Pseudomonadati</taxon>
        <taxon>Pseudomonadota</taxon>
        <taxon>Gammaproteobacteria</taxon>
        <taxon>Moraxellales</taxon>
        <taxon>Moraxellaceae</taxon>
        <taxon>Acinetobacter</taxon>
    </lineage>
</organism>
<dbReference type="GO" id="GO:0016491">
    <property type="term" value="F:oxidoreductase activity"/>
    <property type="evidence" value="ECO:0007669"/>
    <property type="project" value="UniProtKB-KW"/>
</dbReference>
<keyword evidence="1" id="KW-0560">Oxidoreductase</keyword>